<dbReference type="RefSeq" id="WP_165094363.1">
    <property type="nucleotide sequence ID" value="NZ_CP049056.1"/>
</dbReference>
<evidence type="ECO:0008006" key="4">
    <source>
        <dbReference type="Google" id="ProtNLM"/>
    </source>
</evidence>
<evidence type="ECO:0000313" key="2">
    <source>
        <dbReference type="EMBL" id="QIE54307.1"/>
    </source>
</evidence>
<feature type="chain" id="PRO_5029575053" description="Lipoprotein" evidence="1">
    <location>
        <begin position="19"/>
        <end position="182"/>
    </location>
</feature>
<name>A0A7L5BV23_9RHOB</name>
<keyword evidence="3" id="KW-1185">Reference proteome</keyword>
<evidence type="ECO:0000313" key="3">
    <source>
        <dbReference type="Proteomes" id="UP000503336"/>
    </source>
</evidence>
<organism evidence="2 3">
    <name type="scientific">Pikeienuella piscinae</name>
    <dbReference type="NCBI Taxonomy" id="2748098"/>
    <lineage>
        <taxon>Bacteria</taxon>
        <taxon>Pseudomonadati</taxon>
        <taxon>Pseudomonadota</taxon>
        <taxon>Alphaproteobacteria</taxon>
        <taxon>Rhodobacterales</taxon>
        <taxon>Paracoccaceae</taxon>
        <taxon>Pikeienuella</taxon>
    </lineage>
</organism>
<dbReference type="EMBL" id="CP049056">
    <property type="protein sequence ID" value="QIE54307.1"/>
    <property type="molecule type" value="Genomic_DNA"/>
</dbReference>
<dbReference type="AlphaFoldDB" id="A0A7L5BV23"/>
<dbReference type="PROSITE" id="PS51257">
    <property type="entry name" value="PROKAR_LIPOPROTEIN"/>
    <property type="match status" value="1"/>
</dbReference>
<dbReference type="Proteomes" id="UP000503336">
    <property type="component" value="Chromosome"/>
</dbReference>
<sequence length="182" mass="18374">MSRIAPILTAAALLCACAGPGADVVTRNDISPNYQPIWVSVFSGAGGQATILGSTSDGASADEIAAAIRLPAHVSQRTIRAAPPAEAQGGPHLVLVFAPKGDVTARKACRGEVAGGVAGSELKVFGAFCTSYGSPVTEGLLSLPDSPTPSDPDFGRRMSYLLNALMPATNPEAGEGCFMGGC</sequence>
<dbReference type="KEGG" id="hdh:G5B40_01910"/>
<feature type="signal peptide" evidence="1">
    <location>
        <begin position="1"/>
        <end position="18"/>
    </location>
</feature>
<protein>
    <recommendedName>
        <fullName evidence="4">Lipoprotein</fullName>
    </recommendedName>
</protein>
<gene>
    <name evidence="2" type="ORF">G5B40_01910</name>
</gene>
<reference evidence="2 3" key="1">
    <citation type="submission" date="2020-02" db="EMBL/GenBank/DDBJ databases">
        <title>complete genome sequence of Rhodobacteraceae bacterium.</title>
        <authorList>
            <person name="Park J."/>
            <person name="Kim Y.-S."/>
            <person name="Kim K.-H."/>
        </authorList>
    </citation>
    <scope>NUCLEOTIDE SEQUENCE [LARGE SCALE GENOMIC DNA]</scope>
    <source>
        <strain evidence="2 3">RR4-56</strain>
    </source>
</reference>
<accession>A0A7L5BV23</accession>
<evidence type="ECO:0000256" key="1">
    <source>
        <dbReference type="SAM" id="SignalP"/>
    </source>
</evidence>
<keyword evidence="1" id="KW-0732">Signal</keyword>
<proteinExistence type="predicted"/>